<sequence length="62" mass="6950">MTATGAADRLAERLLDEAVRAQQRAGWSLAAPGWAEYRRALARPARRVDERMFRLVRLGPGD</sequence>
<evidence type="ECO:0000313" key="1">
    <source>
        <dbReference type="EMBL" id="RMI36176.1"/>
    </source>
</evidence>
<proteinExistence type="predicted"/>
<protein>
    <submittedName>
        <fullName evidence="1">Uncharacterized protein</fullName>
    </submittedName>
</protein>
<name>A0A3M2LGJ9_9ACTN</name>
<evidence type="ECO:0000313" key="2">
    <source>
        <dbReference type="Proteomes" id="UP000282674"/>
    </source>
</evidence>
<organism evidence="1 2">
    <name type="scientific">Actinomadura harenae</name>
    <dbReference type="NCBI Taxonomy" id="2483351"/>
    <lineage>
        <taxon>Bacteria</taxon>
        <taxon>Bacillati</taxon>
        <taxon>Actinomycetota</taxon>
        <taxon>Actinomycetes</taxon>
        <taxon>Streptosporangiales</taxon>
        <taxon>Thermomonosporaceae</taxon>
        <taxon>Actinomadura</taxon>
    </lineage>
</organism>
<dbReference type="EMBL" id="RFFG01000146">
    <property type="protein sequence ID" value="RMI36176.1"/>
    <property type="molecule type" value="Genomic_DNA"/>
</dbReference>
<keyword evidence="2" id="KW-1185">Reference proteome</keyword>
<dbReference type="RefSeq" id="WP_147481866.1">
    <property type="nucleotide sequence ID" value="NZ_RFFG01000146.1"/>
</dbReference>
<gene>
    <name evidence="1" type="ORF">EBO15_39385</name>
</gene>
<feature type="non-terminal residue" evidence="1">
    <location>
        <position position="62"/>
    </location>
</feature>
<dbReference type="Proteomes" id="UP000282674">
    <property type="component" value="Unassembled WGS sequence"/>
</dbReference>
<accession>A0A3M2LGJ9</accession>
<reference evidence="1 2" key="1">
    <citation type="submission" date="2018-10" db="EMBL/GenBank/DDBJ databases">
        <title>Isolation from soil.</title>
        <authorList>
            <person name="Hu J."/>
        </authorList>
    </citation>
    <scope>NUCLEOTIDE SEQUENCE [LARGE SCALE GENOMIC DNA]</scope>
    <source>
        <strain evidence="1 2">NEAU-Ht49</strain>
    </source>
</reference>
<dbReference type="AlphaFoldDB" id="A0A3M2LGJ9"/>
<comment type="caution">
    <text evidence="1">The sequence shown here is derived from an EMBL/GenBank/DDBJ whole genome shotgun (WGS) entry which is preliminary data.</text>
</comment>